<feature type="binding site" evidence="6">
    <location>
        <position position="116"/>
    </location>
    <ligand>
        <name>substrate</name>
    </ligand>
</feature>
<evidence type="ECO:0000256" key="4">
    <source>
        <dbReference type="ARBA" id="ARBA00049445"/>
    </source>
</evidence>
<proteinExistence type="inferred from homology"/>
<protein>
    <submittedName>
        <fullName evidence="9">Oxidoreductase</fullName>
    </submittedName>
</protein>
<evidence type="ECO:0000256" key="1">
    <source>
        <dbReference type="ARBA" id="ARBA00007905"/>
    </source>
</evidence>
<dbReference type="SUPFAM" id="SSF51430">
    <property type="entry name" value="NAD(P)-linked oxidoreductase"/>
    <property type="match status" value="1"/>
</dbReference>
<dbReference type="EMBL" id="JXXE01000058">
    <property type="protein sequence ID" value="KIZ47633.1"/>
    <property type="molecule type" value="Genomic_DNA"/>
</dbReference>
<dbReference type="PATRIC" id="fig|1076.23.peg.6046"/>
<dbReference type="InterPro" id="IPR036812">
    <property type="entry name" value="NAD(P)_OxRdtase_dom_sf"/>
</dbReference>
<sequence>MSELRGYAASQPRLFLNDRKAIPQIGLGVWQTPPEVAGPSVETALRAGYCHIDTAAIYRNEVGVGEGIRAAGIGRKNLFITTKLWNEDQGYDATLRAFDESLERLGLDYVDLYLIHWPSPQRGLYVDTWKAFIRLQEQGLVRSIGVSNFEAEHLNKIISATGVAPVLNQVELHPRFQQRKLRDVHEKLGIATQSWSPLGQGTLLGHPVINSIAERHQRTPAQIIIRWHIDNGLVVIPKSVTPSRIVENFDVFGFGLDEAELVAIGKLNATDGRIGPNPLTATF</sequence>
<comment type="similarity">
    <text evidence="1">Belongs to the aldo/keto reductase family.</text>
</comment>
<dbReference type="InterPro" id="IPR018170">
    <property type="entry name" value="Aldo/ket_reductase_CS"/>
</dbReference>
<evidence type="ECO:0000259" key="8">
    <source>
        <dbReference type="Pfam" id="PF00248"/>
    </source>
</evidence>
<dbReference type="OrthoDB" id="9804790at2"/>
<accession>A0A0D7F3E7</accession>
<comment type="caution">
    <text evidence="9">The sequence shown here is derived from an EMBL/GenBank/DDBJ whole genome shotgun (WGS) entry which is preliminary data.</text>
</comment>
<keyword evidence="2" id="KW-0521">NADP</keyword>
<evidence type="ECO:0000256" key="6">
    <source>
        <dbReference type="PIRSR" id="PIRSR000097-2"/>
    </source>
</evidence>
<name>A0A0D7F3E7_RHOPL</name>
<gene>
    <name evidence="9" type="ORF">OO17_03305</name>
</gene>
<dbReference type="FunFam" id="3.20.20.100:FF:000002">
    <property type="entry name" value="2,5-diketo-D-gluconic acid reductase A"/>
    <property type="match status" value="1"/>
</dbReference>
<feature type="active site" description="Proton donor" evidence="5">
    <location>
        <position position="58"/>
    </location>
</feature>
<dbReference type="Proteomes" id="UP000032515">
    <property type="component" value="Unassembled WGS sequence"/>
</dbReference>
<dbReference type="PIRSF" id="PIRSF000097">
    <property type="entry name" value="AKR"/>
    <property type="match status" value="1"/>
</dbReference>
<dbReference type="GO" id="GO:0016616">
    <property type="term" value="F:oxidoreductase activity, acting on the CH-OH group of donors, NAD or NADP as acceptor"/>
    <property type="evidence" value="ECO:0007669"/>
    <property type="project" value="UniProtKB-ARBA"/>
</dbReference>
<dbReference type="RefSeq" id="WP_044405646.1">
    <property type="nucleotide sequence ID" value="NZ_JXXE01000058.1"/>
</dbReference>
<comment type="catalytic activity">
    <reaction evidence="4">
        <text>hydroxyacetone + NADP(+) = methylglyoxal + NADPH + H(+)</text>
        <dbReference type="Rhea" id="RHEA:27986"/>
        <dbReference type="ChEBI" id="CHEBI:15378"/>
        <dbReference type="ChEBI" id="CHEBI:17158"/>
        <dbReference type="ChEBI" id="CHEBI:27957"/>
        <dbReference type="ChEBI" id="CHEBI:57783"/>
        <dbReference type="ChEBI" id="CHEBI:58349"/>
    </reaction>
</comment>
<keyword evidence="3" id="KW-0560">Oxidoreductase</keyword>
<dbReference type="PANTHER" id="PTHR43827">
    <property type="entry name" value="2,5-DIKETO-D-GLUCONIC ACID REDUCTASE"/>
    <property type="match status" value="1"/>
</dbReference>
<dbReference type="Gene3D" id="3.20.20.100">
    <property type="entry name" value="NADP-dependent oxidoreductase domain"/>
    <property type="match status" value="1"/>
</dbReference>
<evidence type="ECO:0000256" key="3">
    <source>
        <dbReference type="ARBA" id="ARBA00023002"/>
    </source>
</evidence>
<organism evidence="9 10">
    <name type="scientific">Rhodopseudomonas palustris</name>
    <dbReference type="NCBI Taxonomy" id="1076"/>
    <lineage>
        <taxon>Bacteria</taxon>
        <taxon>Pseudomonadati</taxon>
        <taxon>Pseudomonadota</taxon>
        <taxon>Alphaproteobacteria</taxon>
        <taxon>Hyphomicrobiales</taxon>
        <taxon>Nitrobacteraceae</taxon>
        <taxon>Rhodopseudomonas</taxon>
    </lineage>
</organism>
<evidence type="ECO:0000313" key="9">
    <source>
        <dbReference type="EMBL" id="KIZ47633.1"/>
    </source>
</evidence>
<dbReference type="AlphaFoldDB" id="A0A0D7F3E7"/>
<dbReference type="PROSITE" id="PS00062">
    <property type="entry name" value="ALDOKETO_REDUCTASE_2"/>
    <property type="match status" value="1"/>
</dbReference>
<evidence type="ECO:0000256" key="7">
    <source>
        <dbReference type="PIRSR" id="PIRSR000097-3"/>
    </source>
</evidence>
<dbReference type="PROSITE" id="PS00063">
    <property type="entry name" value="ALDOKETO_REDUCTASE_3"/>
    <property type="match status" value="1"/>
</dbReference>
<feature type="domain" description="NADP-dependent oxidoreductase" evidence="8">
    <location>
        <begin position="25"/>
        <end position="267"/>
    </location>
</feature>
<feature type="site" description="Lowers pKa of active site Tyr" evidence="7">
    <location>
        <position position="83"/>
    </location>
</feature>
<dbReference type="InterPro" id="IPR020471">
    <property type="entry name" value="AKR"/>
</dbReference>
<reference evidence="9 10" key="1">
    <citation type="submission" date="2014-11" db="EMBL/GenBank/DDBJ databases">
        <title>Genomics and ecophysiology of heterotrophic nitrogen fixing bacteria isolated from estuarine surface water.</title>
        <authorList>
            <person name="Bentzon-Tilia M."/>
            <person name="Severin I."/>
            <person name="Hansen L.H."/>
            <person name="Riemann L."/>
        </authorList>
    </citation>
    <scope>NUCLEOTIDE SEQUENCE [LARGE SCALE GENOMIC DNA]</scope>
    <source>
        <strain evidence="9 10">BAL398</strain>
    </source>
</reference>
<dbReference type="Pfam" id="PF00248">
    <property type="entry name" value="Aldo_ket_red"/>
    <property type="match status" value="1"/>
</dbReference>
<evidence type="ECO:0000256" key="5">
    <source>
        <dbReference type="PIRSR" id="PIRSR000097-1"/>
    </source>
</evidence>
<evidence type="ECO:0000256" key="2">
    <source>
        <dbReference type="ARBA" id="ARBA00022857"/>
    </source>
</evidence>
<dbReference type="PRINTS" id="PR00069">
    <property type="entry name" value="ALDKETRDTASE"/>
</dbReference>
<dbReference type="InterPro" id="IPR023210">
    <property type="entry name" value="NADP_OxRdtase_dom"/>
</dbReference>
<evidence type="ECO:0000313" key="10">
    <source>
        <dbReference type="Proteomes" id="UP000032515"/>
    </source>
</evidence>
<dbReference type="PANTHER" id="PTHR43827:SF3">
    <property type="entry name" value="NADP-DEPENDENT OXIDOREDUCTASE DOMAIN-CONTAINING PROTEIN"/>
    <property type="match status" value="1"/>
</dbReference>